<organism evidence="2 3">
    <name type="scientific">Nonomuraea bangladeshensis</name>
    <dbReference type="NCBI Taxonomy" id="404385"/>
    <lineage>
        <taxon>Bacteria</taxon>
        <taxon>Bacillati</taxon>
        <taxon>Actinomycetota</taxon>
        <taxon>Actinomycetes</taxon>
        <taxon>Streptosporangiales</taxon>
        <taxon>Streptosporangiaceae</taxon>
        <taxon>Nonomuraea</taxon>
    </lineage>
</organism>
<dbReference type="RefSeq" id="WP_364445243.1">
    <property type="nucleotide sequence ID" value="NZ_JBFARM010000002.1"/>
</dbReference>
<accession>A0ABV3GX01</accession>
<comment type="caution">
    <text evidence="2">The sequence shown here is derived from an EMBL/GenBank/DDBJ whole genome shotgun (WGS) entry which is preliminary data.</text>
</comment>
<evidence type="ECO:0000259" key="1">
    <source>
        <dbReference type="Pfam" id="PF03417"/>
    </source>
</evidence>
<dbReference type="PANTHER" id="PTHR34180:SF1">
    <property type="entry name" value="BETA-ALANYL-DOPAMINE_CARCININE HYDROLASE"/>
    <property type="match status" value="1"/>
</dbReference>
<dbReference type="EMBL" id="JBFARM010000002">
    <property type="protein sequence ID" value="MEV4284813.1"/>
    <property type="molecule type" value="Genomic_DNA"/>
</dbReference>
<sequence>MAGMTVIECAGSPLEMGRAHGEQARPVVRRALEAWREVTAPSGVAGLLTGSPLLGTVRRLRPELADELRGIAEGAGVPFEDVAAYNWMDEGWWMRRRHLREHGCSVVGGQPAGGPYLAQNMDLPAFMDGSQLVLRLRPQDGPEQVVLTSAGLLALTGVNAAGVAVCVNTLDMLSGDPYGLPVAAVIRGVLARRDRAAAVAFLRGVDHASGQHYAVGDASGIESLECSAAGAVPVPLREGRLIHTNHPLASDDLDAGALDRLRETGSVRDSENRLRFLDAALRPDGTPGEAETALADDTVPICVPGVPEWPTRTFGSVVYELGGTPRARIRPGLPGRAQWLEPGWAG</sequence>
<reference evidence="2 3" key="1">
    <citation type="submission" date="2024-06" db="EMBL/GenBank/DDBJ databases">
        <title>The Natural Products Discovery Center: Release of the First 8490 Sequenced Strains for Exploring Actinobacteria Biosynthetic Diversity.</title>
        <authorList>
            <person name="Kalkreuter E."/>
            <person name="Kautsar S.A."/>
            <person name="Yang D."/>
            <person name="Bader C.D."/>
            <person name="Teijaro C.N."/>
            <person name="Fluegel L."/>
            <person name="Davis C.M."/>
            <person name="Simpson J.R."/>
            <person name="Lauterbach L."/>
            <person name="Steele A.D."/>
            <person name="Gui C."/>
            <person name="Meng S."/>
            <person name="Li G."/>
            <person name="Viehrig K."/>
            <person name="Ye F."/>
            <person name="Su P."/>
            <person name="Kiefer A.F."/>
            <person name="Nichols A."/>
            <person name="Cepeda A.J."/>
            <person name="Yan W."/>
            <person name="Fan B."/>
            <person name="Jiang Y."/>
            <person name="Adhikari A."/>
            <person name="Zheng C.-J."/>
            <person name="Schuster L."/>
            <person name="Cowan T.M."/>
            <person name="Smanski M.J."/>
            <person name="Chevrette M.G."/>
            <person name="De Carvalho L.P.S."/>
            <person name="Shen B."/>
        </authorList>
    </citation>
    <scope>NUCLEOTIDE SEQUENCE [LARGE SCALE GENOMIC DNA]</scope>
    <source>
        <strain evidence="2 3">NPDC049574</strain>
    </source>
</reference>
<dbReference type="Gene3D" id="3.60.60.10">
    <property type="entry name" value="Penicillin V Acylase, Chain A"/>
    <property type="match status" value="1"/>
</dbReference>
<dbReference type="Pfam" id="PF03417">
    <property type="entry name" value="AAT"/>
    <property type="match status" value="1"/>
</dbReference>
<keyword evidence="3" id="KW-1185">Reference proteome</keyword>
<feature type="domain" description="Peptidase C45 hydrolase" evidence="1">
    <location>
        <begin position="114"/>
        <end position="248"/>
    </location>
</feature>
<protein>
    <submittedName>
        <fullName evidence="2">C45 family peptidase</fullName>
    </submittedName>
</protein>
<dbReference type="PANTHER" id="PTHR34180">
    <property type="entry name" value="PEPTIDASE C45"/>
    <property type="match status" value="1"/>
</dbReference>
<dbReference type="InterPro" id="IPR047801">
    <property type="entry name" value="Peptidase_C45"/>
</dbReference>
<gene>
    <name evidence="2" type="ORF">AB0K40_04860</name>
</gene>
<dbReference type="InterPro" id="IPR047794">
    <property type="entry name" value="C45_proenzyme-like"/>
</dbReference>
<dbReference type="InterPro" id="IPR005079">
    <property type="entry name" value="Peptidase_C45_hydrolase"/>
</dbReference>
<evidence type="ECO:0000313" key="2">
    <source>
        <dbReference type="EMBL" id="MEV4284813.1"/>
    </source>
</evidence>
<dbReference type="NCBIfam" id="NF040521">
    <property type="entry name" value="C45_proenzyme"/>
    <property type="match status" value="1"/>
</dbReference>
<name>A0ABV3GX01_9ACTN</name>
<dbReference type="Proteomes" id="UP001552427">
    <property type="component" value="Unassembled WGS sequence"/>
</dbReference>
<proteinExistence type="predicted"/>
<dbReference type="Gene3D" id="1.10.10.2120">
    <property type="match status" value="1"/>
</dbReference>
<evidence type="ECO:0000313" key="3">
    <source>
        <dbReference type="Proteomes" id="UP001552427"/>
    </source>
</evidence>